<accession>A0A7M1URX9</accession>
<evidence type="ECO:0000313" key="2">
    <source>
        <dbReference type="Proteomes" id="UP000593766"/>
    </source>
</evidence>
<sequence length="129" mass="15146">MMRYWGMDFIRCVHCKHHPLELIVLESEVQDVDTSNMEFPLCKTYCAYLKKEVKPSEQYPCSECLRTGIKTGVLYCPSCNRWYPVKEGIVYLLTDNRRKPENDKKFLQAFRDKLPAVIVEKGLPHNLSE</sequence>
<protein>
    <recommendedName>
        <fullName evidence="3">Trm112 family protein</fullName>
    </recommendedName>
</protein>
<evidence type="ECO:0000313" key="1">
    <source>
        <dbReference type="EMBL" id="QOR94277.1"/>
    </source>
</evidence>
<dbReference type="InterPro" id="IPR005651">
    <property type="entry name" value="Trm112-like"/>
</dbReference>
<gene>
    <name evidence="1" type="ORF">IMZ38_06590</name>
</gene>
<proteinExistence type="predicted"/>
<dbReference type="AlphaFoldDB" id="A0A7M1URX9"/>
<keyword evidence="2" id="KW-1185">Reference proteome</keyword>
<evidence type="ECO:0008006" key="3">
    <source>
        <dbReference type="Google" id="ProtNLM"/>
    </source>
</evidence>
<name>A0A7M1URX9_9CREN</name>
<dbReference type="OrthoDB" id="6467at2157"/>
<dbReference type="EMBL" id="CP063144">
    <property type="protein sequence ID" value="QOR94277.1"/>
    <property type="molecule type" value="Genomic_DNA"/>
</dbReference>
<dbReference type="SUPFAM" id="SSF158997">
    <property type="entry name" value="Trm112p-like"/>
    <property type="match status" value="1"/>
</dbReference>
<reference evidence="1 2" key="1">
    <citation type="submission" date="2020-10" db="EMBL/GenBank/DDBJ databases">
        <title>Complete genome sequence of Thermosphaera aggregans strain 3507.</title>
        <authorList>
            <person name="Zayulina K.S."/>
            <person name="Elcheninov A.G."/>
            <person name="Toshchakov S.V."/>
            <person name="Kublanov I.V."/>
            <person name="Kochetkova T.V."/>
        </authorList>
    </citation>
    <scope>NUCLEOTIDE SEQUENCE [LARGE SCALE GENOMIC DNA]</scope>
    <source>
        <strain evidence="1 2">3507</strain>
    </source>
</reference>
<dbReference type="Gene3D" id="2.20.25.10">
    <property type="match status" value="1"/>
</dbReference>
<organism evidence="1 2">
    <name type="scientific">Thermosphaera chiliense</name>
    <dbReference type="NCBI Taxonomy" id="3402707"/>
    <lineage>
        <taxon>Archaea</taxon>
        <taxon>Thermoproteota</taxon>
        <taxon>Thermoprotei</taxon>
        <taxon>Desulfurococcales</taxon>
        <taxon>Desulfurococcaceae</taxon>
        <taxon>Thermosphaera</taxon>
    </lineage>
</organism>
<dbReference type="Proteomes" id="UP000593766">
    <property type="component" value="Chromosome"/>
</dbReference>
<dbReference type="KEGG" id="tcs:IMZ38_06590"/>
<dbReference type="RefSeq" id="WP_193436078.1">
    <property type="nucleotide sequence ID" value="NZ_CP063144.1"/>
</dbReference>
<dbReference type="Pfam" id="PF03966">
    <property type="entry name" value="Trm112p"/>
    <property type="match status" value="1"/>
</dbReference>
<dbReference type="GeneID" id="59455070"/>